<dbReference type="AlphaFoldDB" id="A0A4R6SGT1"/>
<accession>A0A4R6SGT1</accession>
<proteinExistence type="predicted"/>
<comment type="caution">
    <text evidence="1">The sequence shown here is derived from an EMBL/GenBank/DDBJ whole genome shotgun (WGS) entry which is preliminary data.</text>
</comment>
<reference evidence="1 2" key="1">
    <citation type="submission" date="2019-03" db="EMBL/GenBank/DDBJ databases">
        <title>Genomic Encyclopedia of Type Strains, Phase IV (KMG-IV): sequencing the most valuable type-strain genomes for metagenomic binning, comparative biology and taxonomic classification.</title>
        <authorList>
            <person name="Goeker M."/>
        </authorList>
    </citation>
    <scope>NUCLEOTIDE SEQUENCE [LARGE SCALE GENOMIC DNA]</scope>
    <source>
        <strain evidence="1 2">DSM 45361</strain>
    </source>
</reference>
<dbReference type="OrthoDB" id="128043at2"/>
<dbReference type="Proteomes" id="UP000295444">
    <property type="component" value="Unassembled WGS sequence"/>
</dbReference>
<protein>
    <recommendedName>
        <fullName evidence="3">Secreted protein</fullName>
    </recommendedName>
</protein>
<organism evidence="1 2">
    <name type="scientific">Labedaea rhizosphaerae</name>
    <dbReference type="NCBI Taxonomy" id="598644"/>
    <lineage>
        <taxon>Bacteria</taxon>
        <taxon>Bacillati</taxon>
        <taxon>Actinomycetota</taxon>
        <taxon>Actinomycetes</taxon>
        <taxon>Pseudonocardiales</taxon>
        <taxon>Pseudonocardiaceae</taxon>
        <taxon>Labedaea</taxon>
    </lineage>
</organism>
<dbReference type="RefSeq" id="WP_133849590.1">
    <property type="nucleotide sequence ID" value="NZ_SNXZ01000002.1"/>
</dbReference>
<gene>
    <name evidence="1" type="ORF">EV186_102810</name>
</gene>
<evidence type="ECO:0000313" key="1">
    <source>
        <dbReference type="EMBL" id="TDQ00944.1"/>
    </source>
</evidence>
<name>A0A4R6SGT1_LABRH</name>
<keyword evidence="2" id="KW-1185">Reference proteome</keyword>
<dbReference type="EMBL" id="SNXZ01000002">
    <property type="protein sequence ID" value="TDQ00944.1"/>
    <property type="molecule type" value="Genomic_DNA"/>
</dbReference>
<evidence type="ECO:0008006" key="3">
    <source>
        <dbReference type="Google" id="ProtNLM"/>
    </source>
</evidence>
<sequence length="301" mass="32159">MKTGTKLTGYGLALAVVFGGAWAIGAGVGPLQTEPPPMAAMAPDMPSTGMPGMEEHGGHEGGATDVLPGLASASNGYRLETPTTTLASGMTKQFTFRIVDDHGTAITKFALKHEKRLHLVLVRRDGAGFQHVHPTMAADGTWRIPLKLTAPGSYRLFTDFVPEGGEATVLGTELQVPGTFQPRPDGPEVTSTTVDGYRVTINGHLEAGKEAELTATITRGGHPVTDLQTYLGAYGHLVVLRATDLGYLHVHPQESTTAGPEVKFMTEVPTPGRYRLYLDFQHHGTVHTAQFTVDSSEEAHR</sequence>
<evidence type="ECO:0000313" key="2">
    <source>
        <dbReference type="Proteomes" id="UP000295444"/>
    </source>
</evidence>